<keyword evidence="5" id="KW-0732">Signal</keyword>
<feature type="chain" id="PRO_5016810898" description="OmpA-like domain-containing protein" evidence="5">
    <location>
        <begin position="21"/>
        <end position="516"/>
    </location>
</feature>
<feature type="signal peptide" evidence="5">
    <location>
        <begin position="1"/>
        <end position="20"/>
    </location>
</feature>
<dbReference type="Pfam" id="PF00691">
    <property type="entry name" value="OmpA"/>
    <property type="match status" value="1"/>
</dbReference>
<evidence type="ECO:0000313" key="7">
    <source>
        <dbReference type="EMBL" id="RCK53477.1"/>
    </source>
</evidence>
<dbReference type="PROSITE" id="PS51123">
    <property type="entry name" value="OMPA_2"/>
    <property type="match status" value="1"/>
</dbReference>
<dbReference type="Gene3D" id="3.30.1330.60">
    <property type="entry name" value="OmpA-like domain"/>
    <property type="match status" value="1"/>
</dbReference>
<dbReference type="RefSeq" id="WP_062960615.1">
    <property type="nucleotide sequence ID" value="NZ_JPWJ01000001.1"/>
</dbReference>
<dbReference type="InterPro" id="IPR006690">
    <property type="entry name" value="OMPA-like_CS"/>
</dbReference>
<evidence type="ECO:0000256" key="2">
    <source>
        <dbReference type="ARBA" id="ARBA00023136"/>
    </source>
</evidence>
<evidence type="ECO:0000256" key="3">
    <source>
        <dbReference type="PROSITE-ProRule" id="PRU00473"/>
    </source>
</evidence>
<evidence type="ECO:0000256" key="5">
    <source>
        <dbReference type="SAM" id="SignalP"/>
    </source>
</evidence>
<dbReference type="InterPro" id="IPR006665">
    <property type="entry name" value="OmpA-like"/>
</dbReference>
<dbReference type="EMBL" id="JPWJ01000001">
    <property type="protein sequence ID" value="RCK53477.1"/>
    <property type="molecule type" value="Genomic_DNA"/>
</dbReference>
<evidence type="ECO:0000313" key="8">
    <source>
        <dbReference type="Proteomes" id="UP000252266"/>
    </source>
</evidence>
<dbReference type="PANTHER" id="PTHR30329:SF21">
    <property type="entry name" value="LIPOPROTEIN YIAD-RELATED"/>
    <property type="match status" value="1"/>
</dbReference>
<evidence type="ECO:0000259" key="6">
    <source>
        <dbReference type="PROSITE" id="PS51123"/>
    </source>
</evidence>
<dbReference type="InterPro" id="IPR050330">
    <property type="entry name" value="Bact_OuterMem_StrucFunc"/>
</dbReference>
<dbReference type="PANTHER" id="PTHR30329">
    <property type="entry name" value="STATOR ELEMENT OF FLAGELLAR MOTOR COMPLEX"/>
    <property type="match status" value="1"/>
</dbReference>
<protein>
    <recommendedName>
        <fullName evidence="6">OmpA-like domain-containing protein</fullName>
    </recommendedName>
</protein>
<evidence type="ECO:0000256" key="4">
    <source>
        <dbReference type="SAM" id="MobiDB-lite"/>
    </source>
</evidence>
<feature type="domain" description="OmpA-like" evidence="6">
    <location>
        <begin position="135"/>
        <end position="251"/>
    </location>
</feature>
<dbReference type="CDD" id="cd07185">
    <property type="entry name" value="OmpA_C-like"/>
    <property type="match status" value="1"/>
</dbReference>
<dbReference type="SUPFAM" id="SSF103088">
    <property type="entry name" value="OmpA-like"/>
    <property type="match status" value="1"/>
</dbReference>
<accession>A0A367XIJ0</accession>
<gene>
    <name evidence="7" type="ORF">TH44_04670</name>
</gene>
<comment type="caution">
    <text evidence="7">The sequence shown here is derived from an EMBL/GenBank/DDBJ whole genome shotgun (WGS) entry which is preliminary data.</text>
</comment>
<sequence length="516" mass="54959">MKSMPARALIASLCATSLLSGCVTNGSNRNFLSSTPGANGECDYNEAAYVIGGAIIGIGIGLLAGGDNRGLATVAGGAVGGLAGKGLQSYLQSRCQELAAAQKRMKESDLTVQAVTAPAPSSWVNPDATSPKEGEQGIVVTVSNAAMFATGSSVPTESAAADLQQLAKTYAGKNRRVLIIGHTDSTGPEQLNRTLSEKRAREVAKIFEESGVQLGDLYYKGAGADRPVASNLTPEGRAANRRVEVVELGSEEGIITYDNFVESDPTLPARVAKSHETPGTPQPPQKSEPAAETKPEILPNTKTVIAALKSGKSIDFGGQPIDEFDQNLAASVDKNQEEEPLLSYLWPISEANASNGEDIMLGTACISDSYRPVGNIMSLDGDKPVHRTSEYIPGLYSTSWHDSVNKHLVGLTKVAVLEDSGLVDKNPGLFVFENYRKGDQEPNLSAEGSARSYVGTNGVVYRVFFDESAWPVRCVDTFFPRNMTQQGHAQARIYYDKDSKVFATAMNLKKAQSTEQ</sequence>
<keyword evidence="2 3" id="KW-0472">Membrane</keyword>
<dbReference type="Proteomes" id="UP000252266">
    <property type="component" value="Unassembled WGS sequence"/>
</dbReference>
<name>A0A367XIJ0_9PROT</name>
<dbReference type="GO" id="GO:0009279">
    <property type="term" value="C:cell outer membrane"/>
    <property type="evidence" value="ECO:0007669"/>
    <property type="project" value="InterPro"/>
</dbReference>
<dbReference type="PROSITE" id="PS01068">
    <property type="entry name" value="OMPA_1"/>
    <property type="match status" value="1"/>
</dbReference>
<dbReference type="AlphaFoldDB" id="A0A367XIJ0"/>
<organism evidence="7 8">
    <name type="scientific">Thalassospira xiamenensis</name>
    <dbReference type="NCBI Taxonomy" id="220697"/>
    <lineage>
        <taxon>Bacteria</taxon>
        <taxon>Pseudomonadati</taxon>
        <taxon>Pseudomonadota</taxon>
        <taxon>Alphaproteobacteria</taxon>
        <taxon>Rhodospirillales</taxon>
        <taxon>Thalassospiraceae</taxon>
        <taxon>Thalassospira</taxon>
    </lineage>
</organism>
<dbReference type="PROSITE" id="PS51257">
    <property type="entry name" value="PROKAR_LIPOPROTEIN"/>
    <property type="match status" value="1"/>
</dbReference>
<reference evidence="7 8" key="1">
    <citation type="submission" date="2014-07" db="EMBL/GenBank/DDBJ databases">
        <title>Draft genome sequence of Thalassospira xiamenensis IB13.</title>
        <authorList>
            <person name="Lai Q."/>
            <person name="Shao Z."/>
        </authorList>
    </citation>
    <scope>NUCLEOTIDE SEQUENCE [LARGE SCALE GENOMIC DNA]</scope>
    <source>
        <strain evidence="7 8">IB13</strain>
    </source>
</reference>
<comment type="subcellular location">
    <subcellularLocation>
        <location evidence="1">Membrane</location>
    </subcellularLocation>
</comment>
<proteinExistence type="predicted"/>
<evidence type="ECO:0000256" key="1">
    <source>
        <dbReference type="ARBA" id="ARBA00004370"/>
    </source>
</evidence>
<feature type="region of interest" description="Disordered" evidence="4">
    <location>
        <begin position="271"/>
        <end position="294"/>
    </location>
</feature>
<dbReference type="InterPro" id="IPR036737">
    <property type="entry name" value="OmpA-like_sf"/>
</dbReference>